<dbReference type="GO" id="GO:0008514">
    <property type="term" value="F:organic anion transmembrane transporter activity"/>
    <property type="evidence" value="ECO:0007669"/>
    <property type="project" value="InterPro"/>
</dbReference>
<feature type="transmembrane region" description="Helical" evidence="1">
    <location>
        <begin position="7"/>
        <end position="25"/>
    </location>
</feature>
<evidence type="ECO:0000313" key="2">
    <source>
        <dbReference type="EMBL" id="BBP91969.1"/>
    </source>
</evidence>
<name>A0A5S9MJF4_BACIA</name>
<dbReference type="InterPro" id="IPR004679">
    <property type="entry name" value="2-OHcarboxylate_transport"/>
</dbReference>
<sequence length="49" mass="5404">MSWKIGVIDLPVYLVLAAIILTAAYFNKIPANMLGGFAVIMIWGFSLEM</sequence>
<organism evidence="2 3">
    <name type="scientific">Bacillus safensis</name>
    <dbReference type="NCBI Taxonomy" id="561879"/>
    <lineage>
        <taxon>Bacteria</taxon>
        <taxon>Bacillati</taxon>
        <taxon>Bacillota</taxon>
        <taxon>Bacilli</taxon>
        <taxon>Bacillales</taxon>
        <taxon>Bacillaceae</taxon>
        <taxon>Bacillus</taxon>
    </lineage>
</organism>
<dbReference type="AlphaFoldDB" id="A0A5S9MJF4"/>
<gene>
    <name evidence="2" type="ORF">BsIDN1_55870</name>
</gene>
<evidence type="ECO:0000256" key="1">
    <source>
        <dbReference type="SAM" id="Phobius"/>
    </source>
</evidence>
<keyword evidence="1" id="KW-0472">Membrane</keyword>
<proteinExistence type="predicted"/>
<dbReference type="Pfam" id="PF03390">
    <property type="entry name" value="2HCT"/>
    <property type="match status" value="1"/>
</dbReference>
<evidence type="ECO:0000313" key="3">
    <source>
        <dbReference type="Proteomes" id="UP000464658"/>
    </source>
</evidence>
<dbReference type="Proteomes" id="UP000464658">
    <property type="component" value="Chromosome"/>
</dbReference>
<keyword evidence="1" id="KW-0812">Transmembrane</keyword>
<dbReference type="EMBL" id="AP021906">
    <property type="protein sequence ID" value="BBP91969.1"/>
    <property type="molecule type" value="Genomic_DNA"/>
</dbReference>
<dbReference type="GO" id="GO:0016020">
    <property type="term" value="C:membrane"/>
    <property type="evidence" value="ECO:0007669"/>
    <property type="project" value="InterPro"/>
</dbReference>
<feature type="transmembrane region" description="Helical" evidence="1">
    <location>
        <begin position="31"/>
        <end position="47"/>
    </location>
</feature>
<accession>A0A5S9MJF4</accession>
<dbReference type="PANTHER" id="PTHR40033">
    <property type="entry name" value="NA(+)-MALATE SYMPORTER"/>
    <property type="match status" value="1"/>
</dbReference>
<reference evidence="2 3" key="1">
    <citation type="submission" date="2019-12" db="EMBL/GenBank/DDBJ databases">
        <title>Full genome sequence of a Bacillus safensis strain isolated from commercially available natto in Indonesia.</title>
        <authorList>
            <person name="Yoshida M."/>
            <person name="Uomi M."/>
            <person name="Waturangi D."/>
            <person name="Ekaputri J.J."/>
            <person name="Setiamarga D.H.E."/>
        </authorList>
    </citation>
    <scope>NUCLEOTIDE SEQUENCE [LARGE SCALE GENOMIC DNA]</scope>
    <source>
        <strain evidence="2 3">IDN1</strain>
    </source>
</reference>
<dbReference type="PANTHER" id="PTHR40033:SF1">
    <property type="entry name" value="CITRATE-SODIUM SYMPORTER"/>
    <property type="match status" value="1"/>
</dbReference>
<protein>
    <submittedName>
        <fullName evidence="2">Uncharacterized protein</fullName>
    </submittedName>
</protein>
<keyword evidence="1" id="KW-1133">Transmembrane helix</keyword>